<reference evidence="1 2" key="1">
    <citation type="submission" date="2016-11" db="EMBL/GenBank/DDBJ databases">
        <title>Complete genome sequencing of Virgibacillus halodenitrificans PDB-F2.</title>
        <authorList>
            <person name="Sun Z."/>
            <person name="Zhou Y."/>
            <person name="Li H."/>
        </authorList>
    </citation>
    <scope>NUCLEOTIDE SEQUENCE [LARGE SCALE GENOMIC DNA]</scope>
    <source>
        <strain evidence="1 2">PDB-F2</strain>
    </source>
</reference>
<name>A0AAC9NK94_VIRHA</name>
<evidence type="ECO:0000313" key="2">
    <source>
        <dbReference type="Proteomes" id="UP000182945"/>
    </source>
</evidence>
<sequence length="441" mass="51408">MEERKGYYIKQKGNDNIAVQNSTINISISIYDEIARLNQEGDYEGMAQLLKQVTDMAGTTHPLYPHYRYKPVQLGDRYIFEHEPLTQEAREKYPLSYRGKFKIKKDKSKDFDQLLDEAYIKQEDIEINMLSFQAWLGENEVPTPEFDEAIKEWKWVIAPDPLPKPMGLKVSLKSESDCKEITLLDYLELNICDVDRRNNLYTLDNSKHVYSKLHVALQFRLGKPNVKIDIKIKPDLQRDLDANYSLLSFFKTVSEKKGSLIFKNLQTDTDFIVANKFEFNGSLEKLEGEYRLINRLLSLEKNFDVKFRIPEKFDKEDWESIQILESIVEDKPVQKTIKDVKVDCTERKALLDLIQVFEPKNQKGLGLKVTATGKDARIELFDAVIPLEKVETTYNCLKMKNIEKMRRKARDMEDGELVKVTLVPGADKVFKEKYFVKETLT</sequence>
<proteinExistence type="predicted"/>
<dbReference type="EMBL" id="CP017962">
    <property type="protein sequence ID" value="APC48307.1"/>
    <property type="molecule type" value="Genomic_DNA"/>
</dbReference>
<protein>
    <submittedName>
        <fullName evidence="1">Uncharacterized protein</fullName>
    </submittedName>
</protein>
<gene>
    <name evidence="1" type="ORF">BME96_09065</name>
</gene>
<organism evidence="1 2">
    <name type="scientific">Virgibacillus halodenitrificans</name>
    <name type="common">Bacillus halodenitrificans</name>
    <dbReference type="NCBI Taxonomy" id="1482"/>
    <lineage>
        <taxon>Bacteria</taxon>
        <taxon>Bacillati</taxon>
        <taxon>Bacillota</taxon>
        <taxon>Bacilli</taxon>
        <taxon>Bacillales</taxon>
        <taxon>Bacillaceae</taxon>
        <taxon>Virgibacillus</taxon>
    </lineage>
</organism>
<accession>A0AAC9NK94</accession>
<dbReference type="AlphaFoldDB" id="A0AAC9NK94"/>
<evidence type="ECO:0000313" key="1">
    <source>
        <dbReference type="EMBL" id="APC48307.1"/>
    </source>
</evidence>
<dbReference type="Proteomes" id="UP000182945">
    <property type="component" value="Chromosome"/>
</dbReference>
<dbReference type="KEGG" id="vhl:BME96_09065"/>